<sequence length="309" mass="35506">MTSYIPIMPWRQKFLMYAKATAVALPLSLLGVTEVRDMYYRATWNVVPVDSSSLRTGDVLVIANRWYTLPTYGQMLRSMLTKSVMKCTWDDVGVVVVRDNVPYIVIADYEGVVDQPLEAFIRSRVPRGVALRKLTVEPGFPAPQPDVANLFVNEVKKIPTSPWYLFSASWRTGQEHAYYQYVVEFHKLKAQYRSVVRRRRNSQSEQLMVTEAGTPQKSSMAITAMETRLKEMEVMREHLAQQLTSTPEYTGWRQDFKLTSASLVSSFFATFDLMDRELPVVSRFVPQDFAYDLPMRGARLEAPIVIFKD</sequence>
<evidence type="ECO:0000313" key="2">
    <source>
        <dbReference type="Proteomes" id="UP000051952"/>
    </source>
</evidence>
<dbReference type="Proteomes" id="UP000051952">
    <property type="component" value="Unassembled WGS sequence"/>
</dbReference>
<evidence type="ECO:0000313" key="1">
    <source>
        <dbReference type="EMBL" id="CUG92662.1"/>
    </source>
</evidence>
<dbReference type="AlphaFoldDB" id="A0A0S4JTE6"/>
<organism evidence="1 2">
    <name type="scientific">Bodo saltans</name>
    <name type="common">Flagellated protozoan</name>
    <dbReference type="NCBI Taxonomy" id="75058"/>
    <lineage>
        <taxon>Eukaryota</taxon>
        <taxon>Discoba</taxon>
        <taxon>Euglenozoa</taxon>
        <taxon>Kinetoplastea</taxon>
        <taxon>Metakinetoplastina</taxon>
        <taxon>Eubodonida</taxon>
        <taxon>Bodonidae</taxon>
        <taxon>Bodo</taxon>
    </lineage>
</organism>
<name>A0A0S4JTE6_BODSA</name>
<accession>A0A0S4JTE6</accession>
<reference evidence="2" key="1">
    <citation type="submission" date="2015-09" db="EMBL/GenBank/DDBJ databases">
        <authorList>
            <consortium name="Pathogen Informatics"/>
        </authorList>
    </citation>
    <scope>NUCLEOTIDE SEQUENCE [LARGE SCALE GENOMIC DNA]</scope>
    <source>
        <strain evidence="2">Lake Konstanz</strain>
    </source>
</reference>
<proteinExistence type="predicted"/>
<dbReference type="EMBL" id="CYKH01002074">
    <property type="protein sequence ID" value="CUG92662.1"/>
    <property type="molecule type" value="Genomic_DNA"/>
</dbReference>
<dbReference type="VEuPathDB" id="TriTrypDB:BSAL_38735"/>
<dbReference type="OrthoDB" id="276655at2759"/>
<protein>
    <submittedName>
        <fullName evidence="1">Uncharacterized protein</fullName>
    </submittedName>
</protein>
<gene>
    <name evidence="1" type="ORF">BSAL_38735</name>
</gene>
<dbReference type="OMA" id="TLPTWSH"/>
<keyword evidence="2" id="KW-1185">Reference proteome</keyword>